<keyword evidence="8" id="KW-0862">Zinc</keyword>
<dbReference type="PROSITE" id="PS00141">
    <property type="entry name" value="ASP_PROTEASE"/>
    <property type="match status" value="1"/>
</dbReference>
<dbReference type="InterPro" id="IPR001878">
    <property type="entry name" value="Znf_CCHC"/>
</dbReference>
<dbReference type="SUPFAM" id="SSF53098">
    <property type="entry name" value="Ribonuclease H-like"/>
    <property type="match status" value="2"/>
</dbReference>
<dbReference type="Gene3D" id="1.10.340.70">
    <property type="match status" value="2"/>
</dbReference>
<dbReference type="InterPro" id="IPR001995">
    <property type="entry name" value="Peptidase_A2_cat"/>
</dbReference>
<evidence type="ECO:0000256" key="6">
    <source>
        <dbReference type="ARBA" id="ARBA00022801"/>
    </source>
</evidence>
<feature type="region of interest" description="Disordered" evidence="9">
    <location>
        <begin position="3338"/>
        <end position="3371"/>
    </location>
</feature>
<dbReference type="InterPro" id="IPR018061">
    <property type="entry name" value="Retropepsins"/>
</dbReference>
<dbReference type="Gene3D" id="3.10.20.370">
    <property type="match status" value="1"/>
</dbReference>
<dbReference type="Gene3D" id="3.10.10.10">
    <property type="entry name" value="HIV Type 1 Reverse Transcriptase, subunit A, domain 1"/>
    <property type="match status" value="2"/>
</dbReference>
<dbReference type="InterPro" id="IPR036397">
    <property type="entry name" value="RNaseH_sf"/>
</dbReference>
<feature type="compositionally biased region" description="Acidic residues" evidence="9">
    <location>
        <begin position="3343"/>
        <end position="3360"/>
    </location>
</feature>
<dbReference type="Gene3D" id="2.40.70.10">
    <property type="entry name" value="Acid Proteases"/>
    <property type="match status" value="2"/>
</dbReference>
<proteinExistence type="predicted"/>
<keyword evidence="4" id="KW-0540">Nuclease</keyword>
<keyword evidence="6" id="KW-0378">Hydrolase</keyword>
<dbReference type="Pfam" id="PF00665">
    <property type="entry name" value="rve"/>
    <property type="match status" value="2"/>
</dbReference>
<dbReference type="Gene3D" id="3.30.70.270">
    <property type="match status" value="3"/>
</dbReference>
<feature type="compositionally biased region" description="Basic and acidic residues" evidence="9">
    <location>
        <begin position="390"/>
        <end position="413"/>
    </location>
</feature>
<dbReference type="InterPro" id="IPR012337">
    <property type="entry name" value="RNaseH-like_sf"/>
</dbReference>
<dbReference type="PROSITE" id="PS50175">
    <property type="entry name" value="ASP_PROT_RETROV"/>
    <property type="match status" value="1"/>
</dbReference>
<dbReference type="PROSITE" id="PS50878">
    <property type="entry name" value="RT_POL"/>
    <property type="match status" value="2"/>
</dbReference>
<dbReference type="Proteomes" id="UP001235939">
    <property type="component" value="Chromosome 05"/>
</dbReference>
<evidence type="ECO:0000259" key="10">
    <source>
        <dbReference type="PROSITE" id="PS50158"/>
    </source>
</evidence>
<dbReference type="PANTHER" id="PTHR37984">
    <property type="entry name" value="PROTEIN CBG26694"/>
    <property type="match status" value="1"/>
</dbReference>
<feature type="compositionally biased region" description="Basic and acidic residues" evidence="9">
    <location>
        <begin position="307"/>
        <end position="325"/>
    </location>
</feature>
<dbReference type="InterPro" id="IPR050951">
    <property type="entry name" value="Retrovirus_Pol_polyprotein"/>
</dbReference>
<evidence type="ECO:0000256" key="1">
    <source>
        <dbReference type="ARBA" id="ARBA00012493"/>
    </source>
</evidence>
<organism evidence="14 15">
    <name type="scientific">Cordylochernes scorpioides</name>
    <dbReference type="NCBI Taxonomy" id="51811"/>
    <lineage>
        <taxon>Eukaryota</taxon>
        <taxon>Metazoa</taxon>
        <taxon>Ecdysozoa</taxon>
        <taxon>Arthropoda</taxon>
        <taxon>Chelicerata</taxon>
        <taxon>Arachnida</taxon>
        <taxon>Pseudoscorpiones</taxon>
        <taxon>Cheliferoidea</taxon>
        <taxon>Chernetidae</taxon>
        <taxon>Cordylochernes</taxon>
    </lineage>
</organism>
<evidence type="ECO:0000256" key="8">
    <source>
        <dbReference type="PROSITE-ProRule" id="PRU00047"/>
    </source>
</evidence>
<dbReference type="InterPro" id="IPR000477">
    <property type="entry name" value="RT_dom"/>
</dbReference>
<dbReference type="PROSITE" id="PS50994">
    <property type="entry name" value="INTEGRASE"/>
    <property type="match status" value="2"/>
</dbReference>
<dbReference type="Gene3D" id="4.10.60.10">
    <property type="entry name" value="Zinc finger, CCHC-type"/>
    <property type="match status" value="1"/>
</dbReference>
<evidence type="ECO:0000259" key="13">
    <source>
        <dbReference type="PROSITE" id="PS50994"/>
    </source>
</evidence>
<feature type="domain" description="CCHC-type" evidence="10">
    <location>
        <begin position="2127"/>
        <end position="2142"/>
    </location>
</feature>
<dbReference type="Pfam" id="PF13650">
    <property type="entry name" value="Asp_protease_2"/>
    <property type="match status" value="1"/>
</dbReference>
<feature type="compositionally biased region" description="Polar residues" evidence="9">
    <location>
        <begin position="41"/>
        <end position="50"/>
    </location>
</feature>
<sequence length="3494" mass="403413">MATTKIGVASSIPSESSSVVHESAKSPSSSQASKAISTHSPNEATISENMQKTKHHFSPEDRKKFDEERKATYESRSKLIKSTVQFESIPNATAEDHLIGIANIIGYKNIHSVGKMNGQAIVSVANNELAQTLIDGGFKVKDITVFPCPLFKPSKKYILSGVLAFIQDQDLKIALEPYGQMISSRPLPFPTDNPLLKHLSSLRREIVFKNKEKTPMPATLNVPYMDRNFTIFIGEYVVCNGCRRHGHVKNKCPFDPNIRATVTRTFSEALNPSKSPVLPSETPKEAREPTLRPSETPSRKLPLTASSDEKNCQKEKNDLVEKSRPDPQSGLTAAPSHDEMGKDISSVLGKELNEEKTFNAAQFLAGLPGPSTENPTSEDEDNMSTSKSDWMVETRSGKMQDPAQERIQAEESAKPQPGATIGRDASSDPVVLNPNIDIPKYDGTEDPRPWIESLEEIGFLYHWADYIISRYAAMNMTGSAKTWLNLHKASFTSWENIKIRLIQDFSLDANKEELRMKLNRMQHWNEPAIRFAEDILVLCNKVDPAMEEETKIEHVIGGLKKEYSFALYLNPPKTTDDLLVVCKKMDYFEKKYRERVEKSRNLYNGPRYSRPQQQSRYVPPTAARNYQNTSRPQAPVSNNYKNDSPPTPRQYRNNFPQPSTPRRPYNPNFVPKPNLQRNTYNKSQEVSKNRTEDGRPICFKCNKPGHVARYCRVKFIRILEEDPADTQEKVEEKCQMNETSEKSGPRLYADIGTFEALVDTGADLSVVDLRTALDTGHGISKLAKICAGPDGKKLDMVGSIFLNIKIDDETLSHNFVILKTHLRTLILGRDFLKKMNAKIDCKQETIKYDLTNNHDEINFEMLKIKSAKDSIVPECSMKLIKALVETEDGEYIIEESSKMFQTNGLRLARSLINVINRETHIWITNPYPRPLKIMKNQTLAFGSSPAKINVSREREVEKNEEPRFQINENLSPKEQKELKQVLERYGDLFSSRLGRTNLAKHRIDTEDAKPIKHKPYRVSAKERDIIKEQIDEMLTEGIIRPSSSPWSFPVILVKKRDGKYRFCVDYRKLNNVTVKDVYPIPRIDEVMDTLQGSTHFSAIDLRSGYWQVEVEERDKEKTAFTTAHGLYEFNVMSFGLCNAPATFERNMENMLGNLRWQICLCYLDDVIIYSPDFPTHLKRLEAVFRCFRESNLRLNDKKCRFAFEELEILGYITSKHERQEEAFQTLKTALLSPPILGHFNPNAPTYVHTDASNIGIGATLVQDIGGEEKVISYLSRTLSKAEQNYSTTEKECLAVVWSMSKLRPYLYGRHFKIVTDHHALCWLKNLKDPTGRLARWALKIQEYDFDIIHKSGKKHLDADGLSRGPLPETDWDEDFERLFLNQITDEEDKFIESVKKNLNGSRRSIAQNFKEEDGCLFKKNPNPEGRAWLLVVPENKKREIMKEYHNHMSNGHLGVARTMYRIKSKYFWPSMLKDVSEFIKTCHLCQSRKGSNQLPSGLLQPIPPANFPFERIGIDFVGPLPSTKNRKKWIIVLSDYYTRYAETRAVSEATVKEVSKFLVEDIFLRHGAPQYLISDRGSQFTSNLMKEVMKTCKIKHCFTTSYHPQTNGLTERLNRTLINMLSMYVNTDQKNWDEILPFITHAYNTTIQETTGYSPFFLMFGREPTSLLDDRNISVDIDKDDYDEYIKHHLDKINRTRKLVINNTIKTQERMKKNYDKKHMERSYEPGELVAVWTPIRKIGKCEKLLRKYFGPYRILKKLSNVNYLIEPKDNPGQDPLIVHVSRIKPYFERIDEVNHEDVTTSGEGEVQSYEEEFAKQLLETLIEDRERIEERERIEDRKRIEDRERIERERKEQMVMEFELEKLRIQTTRGNNDTSRSTSNDAHYEIRKLMPKYESKDNDLSFYLILFERQAKRLGLDEDQWAFSLLGLLPYEMTQLIARETEEQSGDYRFVKRLLLKRYKLSPEQFRQKFEKHERSQKGSWRDFAFELRGYFNEWIEGMNVENFDALKDLSVTNQLKKKVPNVLRNHLIDDWTKLNDPDELADKLDEYENVRNEMGPPHWNAKHLIPPSFQQKSARFPNQSEVKETKQGTNVSGQDAARNEISETYPNTLRRMVNRTIRNDKGEPKCFNCNQFGHIARDCPAPRTTLTCRGCGQTGHKERNCTRPKEGLKVANLEVEGLETVPPDVYLKDVKIDNKETVKAMIDTGSSSCLMRESVARRISVDIEPDSTSLYGIGNQTAPAARTVGKTTVDLEIDGIVGREITVFIVNDDAQPYDLLIGRTWTDLPYVSFARIGKNLHIGYSSEFPFANLQEEIKSRRIELRATETVQLESDSINFTSAITDEVKDGYVLFTGVDDACVDSLLEVVDGKTTVPIISAGKGKLRVRKNQCVGRVELLNLDDIVVNLDVAEDSFQTKNEEKREGQDQMKRKRPILPEYINVNHSLTSKERQEILDVVNEYRDCFALGMEELGCTDVTKMDIKEVDGSKPVCLRPYKTTASEREAIREIVREWKDNGIVTETRSPYASPVLLVRKKTGDHRLVVDYRRLNIQTVKDKFPLPRIDDLLEGLRNAKFFTTLDLAHGYLQIPLTDKAKLKTAFITPDDTGQFERMIFGLANAPAEFQRLMHTVLGPLLNKKAFCYLDDVIIPAKDWREMIERLREVLERIRSAKLTLKPSKCEFGRREVEFLGYVISTGGLKPGPRKIKAIEEFPEPKNVHDIRRFLGLTNFFRRFVKDFARKAEPLSRLTKKGSQFEWKEEQRRSFGGLRKDLVEYPVLAHYNPELKTEVHCDASAEGLAGMVLQMDEDCKWRLVYCVSKKTTEAEKMYHSSKLELMAIVWTLDRLRQFLVGIKFTVVTDCQALVYMNAKKTTNPQIARWYNLIQEYDFEIRHKPGEKMAHVDGMSRAPVDDPRDTMEEIVEKNLEVCFTITLEEQILMIQHSDPELRDLIQIFRKDPCDRTVGEQNRINDYSYKGGRLFRMVKNGEEERALYVIPKSMRKSLIVKFHDLMGHFATDRTVNKIKELYWFPSMKRYVRRHVAMCLECLFNKVPGGKQQGFLHPIKSDKRPFSIVHMGHVGPFVRSTKGNQELLVIVDNLTIFVRLSPVRNTSTQNVLKVMKSFVNDFGLPDKIISDRGSCFTSRQFEEFCRGNGIHHTLNSTKHPQGNGMVERVNRTVLSTIATSIEDPRRKDWDLKIKEVERDLNNAVNKTTNKTPFETLHGYSPRFHDGILRRLADEDVDPWTEPDRIQESVRTQIENKQEIMKTYYDKKKCRTIQFEVGEIVVMRHVPKMTGEPTKAQPKYRGPLIITEVLPSDTYRVTQLSERTSGRFYTTTAHISQLKSWHSEEDDSATEESPDEEPEVEDTPRRNPRRSCNARFNRGRLKSRNGRIDGDFGIREMEILGSERWRCCDHRDGDVGIREMDILGSERWRCCDHRDGDVVIRDGDFRIREMEMLGSERWRFWDQRDGDVGIREMEMLGSERWRFWDQRDGDVGIRE</sequence>
<dbReference type="SUPFAM" id="SSF50630">
    <property type="entry name" value="Acid proteases"/>
    <property type="match status" value="2"/>
</dbReference>
<evidence type="ECO:0000259" key="11">
    <source>
        <dbReference type="PROSITE" id="PS50175"/>
    </source>
</evidence>
<protein>
    <recommendedName>
        <fullName evidence="1">RNA-directed DNA polymerase</fullName>
        <ecNumber evidence="1">2.7.7.49</ecNumber>
    </recommendedName>
</protein>
<dbReference type="CDD" id="cd09274">
    <property type="entry name" value="RNase_HI_RT_Ty3"/>
    <property type="match status" value="2"/>
</dbReference>
<feature type="domain" description="Reverse transcriptase" evidence="12">
    <location>
        <begin position="1034"/>
        <end position="1213"/>
    </location>
</feature>
<dbReference type="SUPFAM" id="SSF57756">
    <property type="entry name" value="Retrovirus zinc finger-like domains"/>
    <property type="match status" value="1"/>
</dbReference>
<dbReference type="CDD" id="cd01647">
    <property type="entry name" value="RT_LTR"/>
    <property type="match status" value="2"/>
</dbReference>
<feature type="region of interest" description="Disordered" evidence="9">
    <location>
        <begin position="266"/>
        <end position="341"/>
    </location>
</feature>
<dbReference type="Pfam" id="PF17917">
    <property type="entry name" value="RT_RNaseH"/>
    <property type="match status" value="2"/>
</dbReference>
<feature type="domain" description="Integrase catalytic" evidence="13">
    <location>
        <begin position="1504"/>
        <end position="1663"/>
    </location>
</feature>
<dbReference type="Pfam" id="PF22938">
    <property type="entry name" value="Integrase_p58_C"/>
    <property type="match status" value="1"/>
</dbReference>
<reference evidence="14 15" key="1">
    <citation type="submission" date="2022-01" db="EMBL/GenBank/DDBJ databases">
        <title>A chromosomal length assembly of Cordylochernes scorpioides.</title>
        <authorList>
            <person name="Zeh D."/>
            <person name="Zeh J."/>
        </authorList>
    </citation>
    <scope>NUCLEOTIDE SEQUENCE [LARGE SCALE GENOMIC DNA]</scope>
    <source>
        <strain evidence="14">IN4F17</strain>
        <tissue evidence="14">Whole Body</tissue>
    </source>
</reference>
<feature type="compositionally biased region" description="Polar residues" evidence="9">
    <location>
        <begin position="675"/>
        <end position="684"/>
    </location>
</feature>
<feature type="non-terminal residue" evidence="14">
    <location>
        <position position="1"/>
    </location>
</feature>
<evidence type="ECO:0000256" key="3">
    <source>
        <dbReference type="ARBA" id="ARBA00022695"/>
    </source>
</evidence>
<feature type="region of interest" description="Disordered" evidence="9">
    <location>
        <begin position="2075"/>
        <end position="2097"/>
    </location>
</feature>
<keyword evidence="5" id="KW-0255">Endonuclease</keyword>
<dbReference type="EC" id="2.7.7.49" evidence="1"/>
<dbReference type="EMBL" id="CP092867">
    <property type="protein sequence ID" value="UYV68366.1"/>
    <property type="molecule type" value="Genomic_DNA"/>
</dbReference>
<dbReference type="Pfam" id="PF00077">
    <property type="entry name" value="RVP"/>
    <property type="match status" value="1"/>
</dbReference>
<evidence type="ECO:0000259" key="12">
    <source>
        <dbReference type="PROSITE" id="PS50878"/>
    </source>
</evidence>
<dbReference type="SMART" id="SM00343">
    <property type="entry name" value="ZnF_C2HC"/>
    <property type="match status" value="4"/>
</dbReference>
<keyword evidence="2" id="KW-0808">Transferase</keyword>
<feature type="domain" description="Reverse transcriptase" evidence="12">
    <location>
        <begin position="2512"/>
        <end position="2691"/>
    </location>
</feature>
<keyword evidence="3" id="KW-0548">Nucleotidyltransferase</keyword>
<dbReference type="InterPro" id="IPR001969">
    <property type="entry name" value="Aspartic_peptidase_AS"/>
</dbReference>
<accession>A0ABY6KHQ5</accession>
<dbReference type="Gene3D" id="3.30.420.10">
    <property type="entry name" value="Ribonuclease H-like superfamily/Ribonuclease H"/>
    <property type="match status" value="2"/>
</dbReference>
<feature type="domain" description="Peptidase A2" evidence="11">
    <location>
        <begin position="754"/>
        <end position="831"/>
    </location>
</feature>
<evidence type="ECO:0000313" key="14">
    <source>
        <dbReference type="EMBL" id="UYV68366.1"/>
    </source>
</evidence>
<gene>
    <name evidence="14" type="ORF">LAZ67_5004095</name>
</gene>
<evidence type="ECO:0000256" key="2">
    <source>
        <dbReference type="ARBA" id="ARBA00022679"/>
    </source>
</evidence>
<feature type="domain" description="CCHC-type" evidence="10">
    <location>
        <begin position="2150"/>
        <end position="2165"/>
    </location>
</feature>
<keyword evidence="15" id="KW-1185">Reference proteome</keyword>
<keyword evidence="8" id="KW-0863">Zinc-finger</keyword>
<dbReference type="InterPro" id="IPR043128">
    <property type="entry name" value="Rev_trsase/Diguanyl_cyclase"/>
</dbReference>
<evidence type="ECO:0000256" key="5">
    <source>
        <dbReference type="ARBA" id="ARBA00022759"/>
    </source>
</evidence>
<evidence type="ECO:0000256" key="9">
    <source>
        <dbReference type="SAM" id="MobiDB-lite"/>
    </source>
</evidence>
<dbReference type="InterPro" id="IPR041373">
    <property type="entry name" value="RT_RNaseH"/>
</dbReference>
<evidence type="ECO:0000256" key="4">
    <source>
        <dbReference type="ARBA" id="ARBA00022722"/>
    </source>
</evidence>
<feature type="compositionally biased region" description="Polar residues" evidence="9">
    <location>
        <begin position="624"/>
        <end position="657"/>
    </location>
</feature>
<feature type="domain" description="Integrase catalytic" evidence="13">
    <location>
        <begin position="3061"/>
        <end position="3220"/>
    </location>
</feature>
<keyword evidence="7" id="KW-0695">RNA-directed DNA polymerase</keyword>
<dbReference type="Pfam" id="PF00078">
    <property type="entry name" value="RVT_1"/>
    <property type="match status" value="2"/>
</dbReference>
<dbReference type="InterPro" id="IPR054465">
    <property type="entry name" value="Integrase_p58-like_C"/>
</dbReference>
<dbReference type="SUPFAM" id="SSF56672">
    <property type="entry name" value="DNA/RNA polymerases"/>
    <property type="match status" value="2"/>
</dbReference>
<dbReference type="InterPro" id="IPR036875">
    <property type="entry name" value="Znf_CCHC_sf"/>
</dbReference>
<dbReference type="InterPro" id="IPR021109">
    <property type="entry name" value="Peptidase_aspartic_dom_sf"/>
</dbReference>
<evidence type="ECO:0000313" key="15">
    <source>
        <dbReference type="Proteomes" id="UP001235939"/>
    </source>
</evidence>
<dbReference type="CDD" id="cd00303">
    <property type="entry name" value="retropepsin_like"/>
    <property type="match status" value="2"/>
</dbReference>
<feature type="compositionally biased region" description="Basic and acidic residues" evidence="9">
    <location>
        <begin position="57"/>
        <end position="69"/>
    </location>
</feature>
<dbReference type="Pfam" id="PF00098">
    <property type="entry name" value="zf-CCHC"/>
    <property type="match status" value="2"/>
</dbReference>
<dbReference type="InterPro" id="IPR043502">
    <property type="entry name" value="DNA/RNA_pol_sf"/>
</dbReference>
<dbReference type="Pfam" id="PF17921">
    <property type="entry name" value="Integrase_H2C2"/>
    <property type="match status" value="2"/>
</dbReference>
<feature type="compositionally biased region" description="Low complexity" evidence="9">
    <location>
        <begin position="9"/>
        <end position="40"/>
    </location>
</feature>
<name>A0ABY6KHQ5_9ARAC</name>
<dbReference type="PROSITE" id="PS50158">
    <property type="entry name" value="ZF_CCHC"/>
    <property type="match status" value="3"/>
</dbReference>
<keyword evidence="8" id="KW-0479">Metal-binding</keyword>
<feature type="region of interest" description="Disordered" evidence="9">
    <location>
        <begin position="365"/>
        <end position="439"/>
    </location>
</feature>
<dbReference type="InterPro" id="IPR041588">
    <property type="entry name" value="Integrase_H2C2"/>
</dbReference>
<feature type="region of interest" description="Disordered" evidence="9">
    <location>
        <begin position="600"/>
        <end position="691"/>
    </location>
</feature>
<evidence type="ECO:0000256" key="7">
    <source>
        <dbReference type="ARBA" id="ARBA00022918"/>
    </source>
</evidence>
<feature type="domain" description="CCHC-type" evidence="10">
    <location>
        <begin position="698"/>
        <end position="712"/>
    </location>
</feature>
<feature type="region of interest" description="Disordered" evidence="9">
    <location>
        <begin position="1"/>
        <end position="69"/>
    </location>
</feature>
<dbReference type="InterPro" id="IPR001584">
    <property type="entry name" value="Integrase_cat-core"/>
</dbReference>
<dbReference type="PANTHER" id="PTHR37984:SF5">
    <property type="entry name" value="PROTEIN NYNRIN-LIKE"/>
    <property type="match status" value="1"/>
</dbReference>